<dbReference type="EMBL" id="JAOPHQ010001493">
    <property type="protein sequence ID" value="KAK0150404.1"/>
    <property type="molecule type" value="Genomic_DNA"/>
</dbReference>
<evidence type="ECO:0000313" key="1">
    <source>
        <dbReference type="EMBL" id="KAK0150404.1"/>
    </source>
</evidence>
<protein>
    <submittedName>
        <fullName evidence="1">Uncharacterized protein</fullName>
    </submittedName>
</protein>
<sequence length="78" mass="9367">MRPLDLDITKTKEIIVDFRRSRRTEHSALSIHGEEVERVESFKFLTWGLIYKGLCARKCCGNRDEMCVRIFHRQRRDL</sequence>
<dbReference type="AlphaFoldDB" id="A0AA47N1C2"/>
<name>A0AA47N1C2_MERPO</name>
<gene>
    <name evidence="1" type="ORF">N1851_008498</name>
</gene>
<organism evidence="1 2">
    <name type="scientific">Merluccius polli</name>
    <name type="common">Benguela hake</name>
    <name type="synonym">Merluccius cadenati</name>
    <dbReference type="NCBI Taxonomy" id="89951"/>
    <lineage>
        <taxon>Eukaryota</taxon>
        <taxon>Metazoa</taxon>
        <taxon>Chordata</taxon>
        <taxon>Craniata</taxon>
        <taxon>Vertebrata</taxon>
        <taxon>Euteleostomi</taxon>
        <taxon>Actinopterygii</taxon>
        <taxon>Neopterygii</taxon>
        <taxon>Teleostei</taxon>
        <taxon>Neoteleostei</taxon>
        <taxon>Acanthomorphata</taxon>
        <taxon>Zeiogadaria</taxon>
        <taxon>Gadariae</taxon>
        <taxon>Gadiformes</taxon>
        <taxon>Gadoidei</taxon>
        <taxon>Merlucciidae</taxon>
        <taxon>Merluccius</taxon>
    </lineage>
</organism>
<keyword evidence="2" id="KW-1185">Reference proteome</keyword>
<evidence type="ECO:0000313" key="2">
    <source>
        <dbReference type="Proteomes" id="UP001174136"/>
    </source>
</evidence>
<dbReference type="Proteomes" id="UP001174136">
    <property type="component" value="Unassembled WGS sequence"/>
</dbReference>
<accession>A0AA47N1C2</accession>
<comment type="caution">
    <text evidence="1">The sequence shown here is derived from an EMBL/GenBank/DDBJ whole genome shotgun (WGS) entry which is preliminary data.</text>
</comment>
<proteinExistence type="predicted"/>
<reference evidence="1" key="1">
    <citation type="journal article" date="2023" name="Front. Mar. Sci.">
        <title>A new Merluccius polli reference genome to investigate the effects of global change in West African waters.</title>
        <authorList>
            <person name="Mateo J.L."/>
            <person name="Blanco-Fernandez C."/>
            <person name="Garcia-Vazquez E."/>
            <person name="Machado-Schiaffino G."/>
        </authorList>
    </citation>
    <scope>NUCLEOTIDE SEQUENCE</scope>
    <source>
        <strain evidence="1">C29</strain>
        <tissue evidence="1">Fin</tissue>
    </source>
</reference>